<dbReference type="Proteomes" id="UP000237222">
    <property type="component" value="Unassembled WGS sequence"/>
</dbReference>
<proteinExistence type="predicted"/>
<dbReference type="AlphaFoldDB" id="A0A2S4HAL2"/>
<dbReference type="EMBL" id="PQGG01000044">
    <property type="protein sequence ID" value="POP51016.1"/>
    <property type="molecule type" value="Genomic_DNA"/>
</dbReference>
<evidence type="ECO:0000313" key="3">
    <source>
        <dbReference type="Proteomes" id="UP000237222"/>
    </source>
</evidence>
<organism evidence="2 3">
    <name type="scientific">Zhongshania marina</name>
    <dbReference type="NCBI Taxonomy" id="2304603"/>
    <lineage>
        <taxon>Bacteria</taxon>
        <taxon>Pseudomonadati</taxon>
        <taxon>Pseudomonadota</taxon>
        <taxon>Gammaproteobacteria</taxon>
        <taxon>Cellvibrionales</taxon>
        <taxon>Spongiibacteraceae</taxon>
        <taxon>Zhongshania</taxon>
    </lineage>
</organism>
<dbReference type="RefSeq" id="WP_103685983.1">
    <property type="nucleotide sequence ID" value="NZ_PQGG01000044.1"/>
</dbReference>
<dbReference type="OrthoDB" id="5741298at2"/>
<evidence type="ECO:0000256" key="1">
    <source>
        <dbReference type="SAM" id="SignalP"/>
    </source>
</evidence>
<name>A0A2S4HAL2_9GAMM</name>
<comment type="caution">
    <text evidence="2">The sequence shown here is derived from an EMBL/GenBank/DDBJ whole genome shotgun (WGS) entry which is preliminary data.</text>
</comment>
<reference evidence="2 3" key="1">
    <citation type="submission" date="2018-01" db="EMBL/GenBank/DDBJ databases">
        <authorList>
            <person name="Yu X.-D."/>
        </authorList>
    </citation>
    <scope>NUCLEOTIDE SEQUENCE [LARGE SCALE GENOMIC DNA]</scope>
    <source>
        <strain evidence="2 3">ZX-21</strain>
    </source>
</reference>
<evidence type="ECO:0000313" key="2">
    <source>
        <dbReference type="EMBL" id="POP51016.1"/>
    </source>
</evidence>
<feature type="chain" id="PRO_5015471710" evidence="1">
    <location>
        <begin position="23"/>
        <end position="177"/>
    </location>
</feature>
<accession>A0A2S4HAL2</accession>
<sequence length="177" mass="19480">MRKYLSYPILIGSLSLSISVFANIATTWKIDDISRSTGYTVVGENKANHQFGLVKHSNTCGSDELYVSWSSNSAEIWSLAGQTIEMDAEFDGISMSLPLEVVAIRPLVGDRHEVIMGHVFANPELLDLMTSSATVNIFIPAGNSLSRHFNNNSDRFPLSGFKEARAEALKRCYSKSS</sequence>
<gene>
    <name evidence="2" type="ORF">C0068_18680</name>
</gene>
<feature type="signal peptide" evidence="1">
    <location>
        <begin position="1"/>
        <end position="22"/>
    </location>
</feature>
<protein>
    <submittedName>
        <fullName evidence="2">Uncharacterized protein</fullName>
    </submittedName>
</protein>
<keyword evidence="1" id="KW-0732">Signal</keyword>